<feature type="compositionally biased region" description="Basic and acidic residues" evidence="2">
    <location>
        <begin position="796"/>
        <end position="810"/>
    </location>
</feature>
<feature type="compositionally biased region" description="Basic and acidic residues" evidence="2">
    <location>
        <begin position="438"/>
        <end position="454"/>
    </location>
</feature>
<feature type="region of interest" description="Disordered" evidence="2">
    <location>
        <begin position="438"/>
        <end position="460"/>
    </location>
</feature>
<feature type="compositionally biased region" description="Polar residues" evidence="2">
    <location>
        <begin position="639"/>
        <end position="648"/>
    </location>
</feature>
<feature type="coiled-coil region" evidence="1">
    <location>
        <begin position="294"/>
        <end position="328"/>
    </location>
</feature>
<accession>A0A7S4Q5S8</accession>
<feature type="compositionally biased region" description="Low complexity" evidence="2">
    <location>
        <begin position="658"/>
        <end position="668"/>
    </location>
</feature>
<evidence type="ECO:0000256" key="1">
    <source>
        <dbReference type="SAM" id="Coils"/>
    </source>
</evidence>
<evidence type="ECO:0000256" key="2">
    <source>
        <dbReference type="SAM" id="MobiDB-lite"/>
    </source>
</evidence>
<dbReference type="AlphaFoldDB" id="A0A7S4Q5S8"/>
<feature type="compositionally biased region" description="Polar residues" evidence="2">
    <location>
        <begin position="553"/>
        <end position="568"/>
    </location>
</feature>
<evidence type="ECO:0000313" key="3">
    <source>
        <dbReference type="EMBL" id="CAE4573344.1"/>
    </source>
</evidence>
<name>A0A7S4Q5S8_9DINO</name>
<sequence length="824" mass="88967">MERALAGARCECDPRPLLPELLELRDLVDRRNSEIQALQAEAHCVPSASPEIEAMSGENAALMKRARDASARVAVLRTENSALTWAVEADRDRAQELRAERRKLLEKIGVAERHEAAALQACSRSGRELEEERRVTRDRVLGHEGALEAVTERAESAEASWSAAEESVSRLEFAETRAEADAVRESRASLLETQRNRRLIGELEGQLREAEEGDTASGAESLDEDLRRAALGAKLAEVRVHASELRCTESSLASRLAASQRRGEETERKAMSVARELVDSSQAIAWLHAEVASQRSMQRELEETQQRIAGLRQQLHDLHEAQEEAEVEADPACVESAGEHEPVASSGGAVGSTALARGGCGAAEAGSCAEQQLSALRTGQARALNEALREAWEAEARDHRALQRKLQAWEGSLRPVLQQLLRLTEVARLWREDLLRSGSPPERRVSIGDGEGDRGGGSGPLEVALPAPPPEACWEEEPKRPEAARALCLCVEALAAETFRRIGENESCRRAALAAQQSANDSFLLRAERLALERELERLTPAGLHQMPEANASYSVAPSPRLSSSAGTSRGLLPPHDAAGRADPPSPSASSRQVIQQDRNVWPPSPVPRRPRRGPAAGVLAAHGYVAHGGPGPQGSRGCLTSSLSSVSLHDHRTPEPAVSSRAASARSLHQGTPGQPEVPEPEQADGLGQQQEPRAEPRAQRPQHLALQRSEEPRRSARSSEAPERPRYLQLQRPAGPASVPGSAGPLYRLDRGARPGATSETPPAPHRGRGGSASNAGGTPARRTAGRRQIPVRRKLDDLLDDPSDRFDPYSVHRPGSGVGLL</sequence>
<feature type="region of interest" description="Disordered" evidence="2">
    <location>
        <begin position="203"/>
        <end position="223"/>
    </location>
</feature>
<keyword evidence="1" id="KW-0175">Coiled coil</keyword>
<feature type="compositionally biased region" description="Low complexity" evidence="2">
    <location>
        <begin position="774"/>
        <end position="785"/>
    </location>
</feature>
<dbReference type="EMBL" id="HBNR01019548">
    <property type="protein sequence ID" value="CAE4573344.1"/>
    <property type="molecule type" value="Transcribed_RNA"/>
</dbReference>
<reference evidence="3" key="1">
    <citation type="submission" date="2021-01" db="EMBL/GenBank/DDBJ databases">
        <authorList>
            <person name="Corre E."/>
            <person name="Pelletier E."/>
            <person name="Niang G."/>
            <person name="Scheremetjew M."/>
            <person name="Finn R."/>
            <person name="Kale V."/>
            <person name="Holt S."/>
            <person name="Cochrane G."/>
            <person name="Meng A."/>
            <person name="Brown T."/>
            <person name="Cohen L."/>
        </authorList>
    </citation>
    <scope>NUCLEOTIDE SEQUENCE</scope>
    <source>
        <strain evidence="3">CCMP3105</strain>
    </source>
</reference>
<proteinExistence type="predicted"/>
<gene>
    <name evidence="3" type="ORF">AMON00008_LOCUS12963</name>
</gene>
<feature type="compositionally biased region" description="Basic residues" evidence="2">
    <location>
        <begin position="786"/>
        <end position="795"/>
    </location>
</feature>
<feature type="coiled-coil region" evidence="1">
    <location>
        <begin position="87"/>
        <end position="114"/>
    </location>
</feature>
<protein>
    <submittedName>
        <fullName evidence="3">Uncharacterized protein</fullName>
    </submittedName>
</protein>
<feature type="region of interest" description="Disordered" evidence="2">
    <location>
        <begin position="553"/>
        <end position="824"/>
    </location>
</feature>
<organism evidence="3">
    <name type="scientific">Alexandrium monilatum</name>
    <dbReference type="NCBI Taxonomy" id="311494"/>
    <lineage>
        <taxon>Eukaryota</taxon>
        <taxon>Sar</taxon>
        <taxon>Alveolata</taxon>
        <taxon>Dinophyceae</taxon>
        <taxon>Gonyaulacales</taxon>
        <taxon>Pyrocystaceae</taxon>
        <taxon>Alexandrium</taxon>
    </lineage>
</organism>